<dbReference type="InterPro" id="IPR036775">
    <property type="entry name" value="DNA_pol_Y-fam_lit_finger_sf"/>
</dbReference>
<sequence>MALTQGSNHSSDYFDDDPEFLKAITQVAIPGDAAPSPIKAAPTKPTIVDLAQDPFVDPDEPPSPTQRTLKRQRSPDDDLYADDEDGAQYHSVLNAVDGNDRGRDEAYLQSYTYGASRFGEFGEYMVRKRAKLQVQNREIEDDEDETTPKSRIFAGLQIYINGWTEPSVQDLRKMIVQNGGIYHPYLDKKSLVTHIITCSLTPAKVREFKYMKVVKPDWLLDSLKAGTLLPWQNYVFRPGERVEATQGRKAPQKSLFGNFVTQTKRPPPIAQATASGSRAGGADPPMAVDNDDEDGDWQASQPEPSQISGTPSPPQTPQKMPFAPHKPVPTTPSSRAPFTTDPTTPEHAARVPGYAAHKSNPHAERAMKDPAWRAAHTSVAPDFIEGYYRNSRLHHLSAWKAELKNLVAEAQERAESGGAETWKKAAGERRASAGGGEGGAEGVARSASQEAVERIVRENLGGHGLGSTELEGDVSMKGARLVKRAAQGKGKGKEKAVDEERVIIMHCDFDSFFVSAGLVDRPHLRGKPVVVCHSQGSTGGAASTSEIASASYEAREFGIKGGMSLQQARKLCPAVITIPYEFQRRVLLMLYKQFSQQFYTILMAHADDLQAVSVDEALIDVTSSVTRIRAELAQRPDRMDDGSDPAKDFAESIRAQVRKVTGCEVSIGIAHNIMLARVASRKAKPGGSYHLRPEDVAEQLAPLDIDALHGFGYSTRQKAEEKLGTANLGQLMKKSRAVLCEALGKGTGETLFKALRGIDDRRLESDKPRKSVSCDINYGIRFENNEQAETFVYQMAEEVSRRLQSINMRGRSITLKVLTRDPNAPVEAPKFMGHGICEAHNKQIPLIAPGGRATSDEKIIGEHAWRMLKSFNFDPKELRGISIQIQKLEKASGPQEAELGQALLPFKRVEASKQSGAGEPSTSRATAPQIAVQPPSQDSDIEIIQSTVKAAAPANANIDLPSFSQVDMSVFEALPEDLRKELEAEYKRRSATPQAGPAPKDRSPAAEPAPRKKSILKSTNVKRITQQLAPRNRPFLSPTNKLFGHRVYASSVKVSERELRKYGIDPEVFAALPPEMQREQLAAHRAPGVTVHVGTRKVLKPSSGPRGRSSKSPGIVFRPPPAPKAVYLAAPTLKQQGKAKGEKLCFREKEDLQAVIESWVGSFTEHAPNQRDVDYFAKFLVQSVDGDLSADSGVEKAVAVVKWWLVLLRRHFGAWEHAPEVEGDAEVGARPKRVTSEYVGRAWWRAFREVKAKMDAAARKRYGGSLSLK</sequence>
<gene>
    <name evidence="19" type="ORF">BD311DRAFT_701392</name>
</gene>
<feature type="compositionally biased region" description="Basic and acidic residues" evidence="16">
    <location>
        <begin position="414"/>
        <end position="431"/>
    </location>
</feature>
<dbReference type="Pfam" id="PF00817">
    <property type="entry name" value="IMS"/>
    <property type="match status" value="1"/>
</dbReference>
<evidence type="ECO:0000313" key="19">
    <source>
        <dbReference type="EMBL" id="TBU24782.1"/>
    </source>
</evidence>
<comment type="cofactor">
    <cofactor evidence="1">
        <name>Mg(2+)</name>
        <dbReference type="ChEBI" id="CHEBI:18420"/>
    </cofactor>
</comment>
<comment type="function">
    <text evidence="14">Deoxycytidyl transferase involved in DNA repair. Transfers a dCMP residue from dCTP to the 3'-end of a DNA primer in a template-dependent reaction. May assist in the first step in the bypass of abasic lesions by the insertion of a nucleotide opposite the lesion. Required for normal induction of mutations by physical and chemical agents. Involved in mitochondrial DNA mutagenesis.</text>
</comment>
<evidence type="ECO:0000256" key="1">
    <source>
        <dbReference type="ARBA" id="ARBA00001946"/>
    </source>
</evidence>
<dbReference type="Gene3D" id="1.20.58.1280">
    <property type="entry name" value="DNA repair protein Rev1, C-terminal domain"/>
    <property type="match status" value="1"/>
</dbReference>
<dbReference type="InterPro" id="IPR047346">
    <property type="entry name" value="Rev1_UBM1/2"/>
</dbReference>
<dbReference type="Proteomes" id="UP000292957">
    <property type="component" value="Unassembled WGS sequence"/>
</dbReference>
<evidence type="ECO:0000256" key="14">
    <source>
        <dbReference type="ARBA" id="ARBA00058985"/>
    </source>
</evidence>
<reference evidence="19" key="1">
    <citation type="submission" date="2019-01" db="EMBL/GenBank/DDBJ databases">
        <title>Draft genome sequences of three monokaryotic isolates of the white-rot basidiomycete fungus Dichomitus squalens.</title>
        <authorList>
            <consortium name="DOE Joint Genome Institute"/>
            <person name="Lopez S.C."/>
            <person name="Andreopoulos B."/>
            <person name="Pangilinan J."/>
            <person name="Lipzen A."/>
            <person name="Riley R."/>
            <person name="Ahrendt S."/>
            <person name="Ng V."/>
            <person name="Barry K."/>
            <person name="Daum C."/>
            <person name="Grigoriev I.V."/>
            <person name="Hilden K.S."/>
            <person name="Makela M.R."/>
            <person name="de Vries R.P."/>
        </authorList>
    </citation>
    <scope>NUCLEOTIDE SEQUENCE [LARGE SCALE GENOMIC DNA]</scope>
    <source>
        <strain evidence="19">OM18370.1</strain>
    </source>
</reference>
<dbReference type="PROSITE" id="PS50173">
    <property type="entry name" value="UMUC"/>
    <property type="match status" value="1"/>
</dbReference>
<evidence type="ECO:0000256" key="3">
    <source>
        <dbReference type="ARBA" id="ARBA00010945"/>
    </source>
</evidence>
<dbReference type="InterPro" id="IPR017961">
    <property type="entry name" value="DNA_pol_Y-fam_little_finger"/>
</dbReference>
<dbReference type="InterPro" id="IPR001126">
    <property type="entry name" value="UmuC"/>
</dbReference>
<evidence type="ECO:0000256" key="7">
    <source>
        <dbReference type="ARBA" id="ARBA00022695"/>
    </source>
</evidence>
<evidence type="ECO:0000256" key="9">
    <source>
        <dbReference type="ARBA" id="ARBA00022763"/>
    </source>
</evidence>
<evidence type="ECO:0000256" key="12">
    <source>
        <dbReference type="ARBA" id="ARBA00023204"/>
    </source>
</evidence>
<dbReference type="Pfam" id="PF11799">
    <property type="entry name" value="IMS_C"/>
    <property type="match status" value="1"/>
</dbReference>
<feature type="region of interest" description="Disordered" evidence="16">
    <location>
        <begin position="31"/>
        <end position="86"/>
    </location>
</feature>
<dbReference type="InterPro" id="IPR001357">
    <property type="entry name" value="BRCT_dom"/>
</dbReference>
<dbReference type="GO" id="GO:0003684">
    <property type="term" value="F:damaged DNA binding"/>
    <property type="evidence" value="ECO:0007669"/>
    <property type="project" value="InterPro"/>
</dbReference>
<dbReference type="GO" id="GO:0017125">
    <property type="term" value="F:deoxycytidyl transferase activity"/>
    <property type="evidence" value="ECO:0007669"/>
    <property type="project" value="TreeGrafter"/>
</dbReference>
<dbReference type="SUPFAM" id="SSF56672">
    <property type="entry name" value="DNA/RNA polymerases"/>
    <property type="match status" value="1"/>
</dbReference>
<evidence type="ECO:0000256" key="4">
    <source>
        <dbReference type="ARBA" id="ARBA00020399"/>
    </source>
</evidence>
<keyword evidence="7" id="KW-0548">Nucleotidyltransferase</keyword>
<feature type="region of interest" description="Disordered" evidence="16">
    <location>
        <begin position="414"/>
        <end position="445"/>
    </location>
</feature>
<feature type="region of interest" description="Disordered" evidence="16">
    <location>
        <begin position="1098"/>
        <end position="1119"/>
    </location>
</feature>
<dbReference type="GO" id="GO:0005634">
    <property type="term" value="C:nucleus"/>
    <property type="evidence" value="ECO:0007669"/>
    <property type="project" value="UniProtKB-SubCell"/>
</dbReference>
<accession>A0A4Q9MFD1</accession>
<feature type="compositionally biased region" description="Polar residues" evidence="16">
    <location>
        <begin position="912"/>
        <end position="926"/>
    </location>
</feature>
<evidence type="ECO:0000256" key="15">
    <source>
        <dbReference type="ARBA" id="ARBA00081902"/>
    </source>
</evidence>
<feature type="compositionally biased region" description="Polar residues" evidence="16">
    <location>
        <begin position="331"/>
        <end position="343"/>
    </location>
</feature>
<evidence type="ECO:0000256" key="16">
    <source>
        <dbReference type="SAM" id="MobiDB-lite"/>
    </source>
</evidence>
<evidence type="ECO:0000256" key="11">
    <source>
        <dbReference type="ARBA" id="ARBA00023125"/>
    </source>
</evidence>
<dbReference type="CDD" id="cd17719">
    <property type="entry name" value="BRCT_Rev1"/>
    <property type="match status" value="1"/>
</dbReference>
<dbReference type="AlphaFoldDB" id="A0A4Q9MFD1"/>
<dbReference type="InterPro" id="IPR025527">
    <property type="entry name" value="HUWE1/Rev1_UBM"/>
</dbReference>
<keyword evidence="9" id="KW-0227">DNA damage</keyword>
<dbReference type="GO" id="GO:0006281">
    <property type="term" value="P:DNA repair"/>
    <property type="evidence" value="ECO:0007669"/>
    <property type="project" value="UniProtKB-KW"/>
</dbReference>
<feature type="domain" description="UmuC" evidence="18">
    <location>
        <begin position="504"/>
        <end position="712"/>
    </location>
</feature>
<keyword evidence="8" id="KW-0479">Metal-binding</keyword>
<dbReference type="InterPro" id="IPR053848">
    <property type="entry name" value="IMS_HHH_1"/>
</dbReference>
<comment type="subcellular location">
    <subcellularLocation>
        <location evidence="2">Nucleus</location>
    </subcellularLocation>
</comment>
<dbReference type="InterPro" id="IPR043128">
    <property type="entry name" value="Rev_trsase/Diguanyl_cyclase"/>
</dbReference>
<evidence type="ECO:0000256" key="10">
    <source>
        <dbReference type="ARBA" id="ARBA00022842"/>
    </source>
</evidence>
<evidence type="ECO:0000256" key="8">
    <source>
        <dbReference type="ARBA" id="ARBA00022723"/>
    </source>
</evidence>
<dbReference type="Gene3D" id="6.10.250.1490">
    <property type="match status" value="1"/>
</dbReference>
<feature type="compositionally biased region" description="Low complexity" evidence="16">
    <location>
        <begin position="1100"/>
        <end position="1114"/>
    </location>
</feature>
<dbReference type="CDD" id="cd19318">
    <property type="entry name" value="Rev1_UBM2"/>
    <property type="match status" value="1"/>
</dbReference>
<evidence type="ECO:0000259" key="18">
    <source>
        <dbReference type="PROSITE" id="PS50173"/>
    </source>
</evidence>
<dbReference type="OrthoDB" id="427711at2759"/>
<keyword evidence="10" id="KW-0460">Magnesium</keyword>
<dbReference type="GO" id="GO:0003887">
    <property type="term" value="F:DNA-directed DNA polymerase activity"/>
    <property type="evidence" value="ECO:0007669"/>
    <property type="project" value="InterPro"/>
</dbReference>
<dbReference type="Gene3D" id="6.10.250.1630">
    <property type="match status" value="2"/>
</dbReference>
<dbReference type="GO" id="GO:0042276">
    <property type="term" value="P:error-prone translesion synthesis"/>
    <property type="evidence" value="ECO:0007669"/>
    <property type="project" value="TreeGrafter"/>
</dbReference>
<comment type="similarity">
    <text evidence="3">Belongs to the DNA polymerase type-Y family.</text>
</comment>
<dbReference type="Pfam" id="PF21999">
    <property type="entry name" value="IMS_HHH_1"/>
    <property type="match status" value="1"/>
</dbReference>
<dbReference type="SUPFAM" id="SSF100879">
    <property type="entry name" value="Lesion bypass DNA polymerase (Y-family), little finger domain"/>
    <property type="match status" value="1"/>
</dbReference>
<evidence type="ECO:0000256" key="2">
    <source>
        <dbReference type="ARBA" id="ARBA00004123"/>
    </source>
</evidence>
<dbReference type="GO" id="GO:0070987">
    <property type="term" value="P:error-free translesion synthesis"/>
    <property type="evidence" value="ECO:0007669"/>
    <property type="project" value="UniProtKB-ARBA"/>
</dbReference>
<dbReference type="Gene3D" id="3.30.70.270">
    <property type="match status" value="1"/>
</dbReference>
<protein>
    <recommendedName>
        <fullName evidence="4">DNA repair protein REV1</fullName>
    </recommendedName>
    <alternativeName>
        <fullName evidence="15">Reversionless protein 1</fullName>
    </alternativeName>
</protein>
<dbReference type="CDD" id="cd01701">
    <property type="entry name" value="PolY_Rev1"/>
    <property type="match status" value="1"/>
</dbReference>
<dbReference type="EMBL" id="ML143472">
    <property type="protein sequence ID" value="TBU24782.1"/>
    <property type="molecule type" value="Genomic_DNA"/>
</dbReference>
<dbReference type="PROSITE" id="PS50172">
    <property type="entry name" value="BRCT"/>
    <property type="match status" value="1"/>
</dbReference>
<keyword evidence="13" id="KW-0539">Nucleus</keyword>
<feature type="region of interest" description="Disordered" evidence="16">
    <location>
        <begin position="911"/>
        <end position="938"/>
    </location>
</feature>
<proteinExistence type="inferred from homology"/>
<evidence type="ECO:0000256" key="5">
    <source>
        <dbReference type="ARBA" id="ARBA00022634"/>
    </source>
</evidence>
<dbReference type="SMART" id="SM00292">
    <property type="entry name" value="BRCT"/>
    <property type="match status" value="1"/>
</dbReference>
<evidence type="ECO:0000256" key="6">
    <source>
        <dbReference type="ARBA" id="ARBA00022679"/>
    </source>
</evidence>
<feature type="compositionally biased region" description="Polar residues" evidence="16">
    <location>
        <begin position="298"/>
        <end position="310"/>
    </location>
</feature>
<dbReference type="SUPFAM" id="SSF52113">
    <property type="entry name" value="BRCT domain"/>
    <property type="match status" value="1"/>
</dbReference>
<dbReference type="Gene3D" id="3.30.1490.100">
    <property type="entry name" value="DNA polymerase, Y-family, little finger domain"/>
    <property type="match status" value="1"/>
</dbReference>
<feature type="region of interest" description="Disordered" evidence="16">
    <location>
        <begin position="986"/>
        <end position="1018"/>
    </location>
</feature>
<dbReference type="FunFam" id="3.30.1490.100:FF:000001">
    <property type="entry name" value="DNA repair protein REV1"/>
    <property type="match status" value="1"/>
</dbReference>
<dbReference type="Pfam" id="PF14377">
    <property type="entry name" value="UBM"/>
    <property type="match status" value="2"/>
</dbReference>
<dbReference type="PANTHER" id="PTHR45990:SF1">
    <property type="entry name" value="DNA REPAIR PROTEIN REV1"/>
    <property type="match status" value="1"/>
</dbReference>
<dbReference type="Pfam" id="PF16589">
    <property type="entry name" value="BRCT_2"/>
    <property type="match status" value="1"/>
</dbReference>
<dbReference type="Gene3D" id="1.10.150.20">
    <property type="entry name" value="5' to 3' exonuclease, C-terminal subdomain"/>
    <property type="match status" value="1"/>
</dbReference>
<dbReference type="InterPro" id="IPR038401">
    <property type="entry name" value="Rev1_C_sf"/>
</dbReference>
<dbReference type="GO" id="GO:0046872">
    <property type="term" value="F:metal ion binding"/>
    <property type="evidence" value="ECO:0007669"/>
    <property type="project" value="UniProtKB-KW"/>
</dbReference>
<evidence type="ECO:0000256" key="13">
    <source>
        <dbReference type="ARBA" id="ARBA00023242"/>
    </source>
</evidence>
<keyword evidence="6" id="KW-0808">Transferase</keyword>
<feature type="domain" description="BRCT" evidence="17">
    <location>
        <begin position="148"/>
        <end position="236"/>
    </location>
</feature>
<dbReference type="Gene3D" id="3.40.1170.60">
    <property type="match status" value="1"/>
</dbReference>
<keyword evidence="5" id="KW-0237">DNA synthesis</keyword>
<keyword evidence="12" id="KW-0234">DNA repair</keyword>
<dbReference type="FunFam" id="3.40.50.10190:FF:000011">
    <property type="entry name" value="DNA repair protein REV1"/>
    <property type="match status" value="1"/>
</dbReference>
<keyword evidence="11" id="KW-0238">DNA-binding</keyword>
<feature type="region of interest" description="Disordered" evidence="16">
    <location>
        <begin position="244"/>
        <end position="369"/>
    </location>
</feature>
<evidence type="ECO:0000259" key="17">
    <source>
        <dbReference type="PROSITE" id="PS50172"/>
    </source>
</evidence>
<dbReference type="InterPro" id="IPR043502">
    <property type="entry name" value="DNA/RNA_pol_sf"/>
</dbReference>
<name>A0A4Q9MFD1_9APHY</name>
<dbReference type="InterPro" id="IPR036420">
    <property type="entry name" value="BRCT_dom_sf"/>
</dbReference>
<dbReference type="Gene3D" id="3.40.50.10190">
    <property type="entry name" value="BRCT domain"/>
    <property type="match status" value="1"/>
</dbReference>
<organism evidence="19">
    <name type="scientific">Dichomitus squalens</name>
    <dbReference type="NCBI Taxonomy" id="114155"/>
    <lineage>
        <taxon>Eukaryota</taxon>
        <taxon>Fungi</taxon>
        <taxon>Dikarya</taxon>
        <taxon>Basidiomycota</taxon>
        <taxon>Agaricomycotina</taxon>
        <taxon>Agaricomycetes</taxon>
        <taxon>Polyporales</taxon>
        <taxon>Polyporaceae</taxon>
        <taxon>Dichomitus</taxon>
    </lineage>
</organism>
<feature type="compositionally biased region" description="Acidic residues" evidence="16">
    <location>
        <begin position="77"/>
        <end position="86"/>
    </location>
</feature>
<dbReference type="Pfam" id="PF16727">
    <property type="entry name" value="REV1_C"/>
    <property type="match status" value="1"/>
</dbReference>
<dbReference type="PANTHER" id="PTHR45990">
    <property type="entry name" value="DNA REPAIR PROTEIN REV1"/>
    <property type="match status" value="1"/>
</dbReference>
<dbReference type="InterPro" id="IPR031991">
    <property type="entry name" value="Rev1_C"/>
</dbReference>